<evidence type="ECO:0000313" key="1">
    <source>
        <dbReference type="EMBL" id="MDP0588383.1"/>
    </source>
</evidence>
<name>A0AA90NKK3_9GAMM</name>
<organism evidence="1 2">
    <name type="scientific">Candidatus Endonucleibacter bathymodioli</name>
    <dbReference type="NCBI Taxonomy" id="539814"/>
    <lineage>
        <taxon>Bacteria</taxon>
        <taxon>Pseudomonadati</taxon>
        <taxon>Pseudomonadota</taxon>
        <taxon>Gammaproteobacteria</taxon>
        <taxon>Oceanospirillales</taxon>
        <taxon>Endozoicomonadaceae</taxon>
        <taxon>Candidatus Endonucleibacter</taxon>
    </lineage>
</organism>
<evidence type="ECO:0008006" key="3">
    <source>
        <dbReference type="Google" id="ProtNLM"/>
    </source>
</evidence>
<proteinExistence type="predicted"/>
<gene>
    <name evidence="1" type="ORF">QS748_03990</name>
</gene>
<dbReference type="EMBL" id="JASXSV010000004">
    <property type="protein sequence ID" value="MDP0588383.1"/>
    <property type="molecule type" value="Genomic_DNA"/>
</dbReference>
<keyword evidence="2" id="KW-1185">Reference proteome</keyword>
<accession>A0AA90NKK3</accession>
<protein>
    <recommendedName>
        <fullName evidence="3">Transposase</fullName>
    </recommendedName>
</protein>
<comment type="caution">
    <text evidence="1">The sequence shown here is derived from an EMBL/GenBank/DDBJ whole genome shotgun (WGS) entry which is preliminary data.</text>
</comment>
<dbReference type="AlphaFoldDB" id="A0AA90NKK3"/>
<evidence type="ECO:0000313" key="2">
    <source>
        <dbReference type="Proteomes" id="UP001178148"/>
    </source>
</evidence>
<sequence length="47" mass="5477">MKQQSFASLSYAAKKRKTRKELFLEKMESCAPWAAFEAIIEPHYPKS</sequence>
<reference evidence="1 2" key="1">
    <citation type="journal article" date="2023" name="bioRxiv">
        <title>An intranuclear bacterial parasite of deep-sea mussels expresses apoptosis inhibitors acquired from its host.</title>
        <authorList>
            <person name="Gonzalez Porras M.A."/>
            <person name="Assie A."/>
            <person name="Tietjen M."/>
            <person name="Violette M."/>
            <person name="Kleiner M."/>
            <person name="Gruber-Vodicka H."/>
            <person name="Dubilier N."/>
            <person name="Leisch N."/>
        </authorList>
    </citation>
    <scope>NUCLEOTIDE SEQUENCE [LARGE SCALE GENOMIC DNA]</scope>
    <source>
        <strain evidence="1">IAP13</strain>
    </source>
</reference>
<dbReference type="Proteomes" id="UP001178148">
    <property type="component" value="Unassembled WGS sequence"/>
</dbReference>